<accession>L7JX86</accession>
<dbReference type="InParanoid" id="L7JX86"/>
<dbReference type="VEuPathDB" id="MicrosporidiaDB:THOM_1700"/>
<dbReference type="Proteomes" id="UP000011185">
    <property type="component" value="Unassembled WGS sequence"/>
</dbReference>
<evidence type="ECO:0000313" key="2">
    <source>
        <dbReference type="Proteomes" id="UP000011185"/>
    </source>
</evidence>
<keyword evidence="2" id="KW-1185">Reference proteome</keyword>
<evidence type="ECO:0000313" key="1">
    <source>
        <dbReference type="EMBL" id="ELQ75357.1"/>
    </source>
</evidence>
<dbReference type="HOGENOM" id="CLU_1566702_0_0_1"/>
<dbReference type="OMA" id="AFCYENY"/>
<protein>
    <submittedName>
        <fullName evidence="1">Uncharacterized protein</fullName>
    </submittedName>
</protein>
<dbReference type="AlphaFoldDB" id="L7JX86"/>
<feature type="non-terminal residue" evidence="1">
    <location>
        <position position="1"/>
    </location>
</feature>
<organism evidence="1 2">
    <name type="scientific">Trachipleistophora hominis</name>
    <name type="common">Microsporidian parasite</name>
    <dbReference type="NCBI Taxonomy" id="72359"/>
    <lineage>
        <taxon>Eukaryota</taxon>
        <taxon>Fungi</taxon>
        <taxon>Fungi incertae sedis</taxon>
        <taxon>Microsporidia</taxon>
        <taxon>Pleistophoridae</taxon>
        <taxon>Trachipleistophora</taxon>
    </lineage>
</organism>
<proteinExistence type="predicted"/>
<sequence length="171" mass="20176">VLVNKDRDTKLSEICEDKCKKCVFATDYNLSHLIALLKEKNVRKAAVCGYNCIPGKFVVKDDGRVECYGKNEEDITHAFCYENYNPLYEPYNPCLPNDNRPARLEFVFRCPPPYRPPQYPYPNYPCPPPEWTPPYNPYPCYFFGSNCFYRPQHSAHANDYDRNDDNHYWPH</sequence>
<name>L7JX86_TRAHO</name>
<dbReference type="OrthoDB" id="10423159at2759"/>
<dbReference type="EMBL" id="JH993968">
    <property type="protein sequence ID" value="ELQ75357.1"/>
    <property type="molecule type" value="Genomic_DNA"/>
</dbReference>
<gene>
    <name evidence="1" type="ORF">THOM_1700</name>
</gene>
<reference evidence="1 2" key="1">
    <citation type="journal article" date="2012" name="PLoS Pathog.">
        <title>The genome of the obligate intracellular parasite Trachipleistophora hominis: new insights into microsporidian genome dynamics and reductive evolution.</title>
        <authorList>
            <person name="Heinz E."/>
            <person name="Williams T.A."/>
            <person name="Nakjang S."/>
            <person name="Noel C.J."/>
            <person name="Swan D.C."/>
            <person name="Goldberg A.V."/>
            <person name="Harris S.R."/>
            <person name="Weinmaier T."/>
            <person name="Markert S."/>
            <person name="Becher D."/>
            <person name="Bernhardt J."/>
            <person name="Dagan T."/>
            <person name="Hacker C."/>
            <person name="Lucocq J.M."/>
            <person name="Schweder T."/>
            <person name="Rattei T."/>
            <person name="Hall N."/>
            <person name="Hirt R.P."/>
            <person name="Embley T.M."/>
        </authorList>
    </citation>
    <scope>NUCLEOTIDE SEQUENCE [LARGE SCALE GENOMIC DNA]</scope>
</reference>